<dbReference type="OrthoDB" id="3250313at2759"/>
<accession>R7RXK0</accession>
<evidence type="ECO:0000313" key="1">
    <source>
        <dbReference type="EMBL" id="EIM80059.1"/>
    </source>
</evidence>
<keyword evidence="2" id="KW-1185">Reference proteome</keyword>
<reference evidence="2" key="1">
    <citation type="journal article" date="2012" name="Science">
        <title>The Paleozoic origin of enzymatic lignin decomposition reconstructed from 31 fungal genomes.</title>
        <authorList>
            <person name="Floudas D."/>
            <person name="Binder M."/>
            <person name="Riley R."/>
            <person name="Barry K."/>
            <person name="Blanchette R.A."/>
            <person name="Henrissat B."/>
            <person name="Martinez A.T."/>
            <person name="Otillar R."/>
            <person name="Spatafora J.W."/>
            <person name="Yadav J.S."/>
            <person name="Aerts A."/>
            <person name="Benoit I."/>
            <person name="Boyd A."/>
            <person name="Carlson A."/>
            <person name="Copeland A."/>
            <person name="Coutinho P.M."/>
            <person name="de Vries R.P."/>
            <person name="Ferreira P."/>
            <person name="Findley K."/>
            <person name="Foster B."/>
            <person name="Gaskell J."/>
            <person name="Glotzer D."/>
            <person name="Gorecki P."/>
            <person name="Heitman J."/>
            <person name="Hesse C."/>
            <person name="Hori C."/>
            <person name="Igarashi K."/>
            <person name="Jurgens J.A."/>
            <person name="Kallen N."/>
            <person name="Kersten P."/>
            <person name="Kohler A."/>
            <person name="Kuees U."/>
            <person name="Kumar T.K.A."/>
            <person name="Kuo A."/>
            <person name="LaButti K."/>
            <person name="Larrondo L.F."/>
            <person name="Lindquist E."/>
            <person name="Ling A."/>
            <person name="Lombard V."/>
            <person name="Lucas S."/>
            <person name="Lundell T."/>
            <person name="Martin R."/>
            <person name="McLaughlin D.J."/>
            <person name="Morgenstern I."/>
            <person name="Morin E."/>
            <person name="Murat C."/>
            <person name="Nagy L.G."/>
            <person name="Nolan M."/>
            <person name="Ohm R.A."/>
            <person name="Patyshakuliyeva A."/>
            <person name="Rokas A."/>
            <person name="Ruiz-Duenas F.J."/>
            <person name="Sabat G."/>
            <person name="Salamov A."/>
            <person name="Samejima M."/>
            <person name="Schmutz J."/>
            <person name="Slot J.C."/>
            <person name="St John F."/>
            <person name="Stenlid J."/>
            <person name="Sun H."/>
            <person name="Sun S."/>
            <person name="Syed K."/>
            <person name="Tsang A."/>
            <person name="Wiebenga A."/>
            <person name="Young D."/>
            <person name="Pisabarro A."/>
            <person name="Eastwood D.C."/>
            <person name="Martin F."/>
            <person name="Cullen D."/>
            <person name="Grigoriev I.V."/>
            <person name="Hibbett D.S."/>
        </authorList>
    </citation>
    <scope>NUCLEOTIDE SEQUENCE [LARGE SCALE GENOMIC DNA]</scope>
    <source>
        <strain evidence="2">FP-91666</strain>
    </source>
</reference>
<feature type="non-terminal residue" evidence="1">
    <location>
        <position position="1"/>
    </location>
</feature>
<dbReference type="eggNOG" id="ENOG502T003">
    <property type="taxonomic scope" value="Eukaryota"/>
</dbReference>
<sequence length="131" mass="15047">GPEGLEKGSRPTELTDWIACARPWTDRQPKKIRDLATFENHFREWWSEVQPEGRMKDDLGRFVQVDEPGVDWDDIRLSGKNGLWMVVAGLCFWGQALGSDEARLFCPPWFDCVSDVSWVLNELIRTFSSSA</sequence>
<dbReference type="RefSeq" id="XP_007310645.1">
    <property type="nucleotide sequence ID" value="XM_007310583.1"/>
</dbReference>
<dbReference type="OMA" id="WIACARP"/>
<dbReference type="AlphaFoldDB" id="R7RXK0"/>
<dbReference type="KEGG" id="shs:STEHIDRAFT_29793"/>
<name>R7RXK0_STEHR</name>
<feature type="non-terminal residue" evidence="1">
    <location>
        <position position="131"/>
    </location>
</feature>
<dbReference type="GeneID" id="18804408"/>
<dbReference type="Proteomes" id="UP000053927">
    <property type="component" value="Unassembled WGS sequence"/>
</dbReference>
<evidence type="ECO:0000313" key="2">
    <source>
        <dbReference type="Proteomes" id="UP000053927"/>
    </source>
</evidence>
<gene>
    <name evidence="1" type="ORF">STEHIDRAFT_29793</name>
</gene>
<proteinExistence type="predicted"/>
<protein>
    <submittedName>
        <fullName evidence="1">Uncharacterized protein</fullName>
    </submittedName>
</protein>
<organism evidence="1 2">
    <name type="scientific">Stereum hirsutum (strain FP-91666)</name>
    <name type="common">White-rot fungus</name>
    <dbReference type="NCBI Taxonomy" id="721885"/>
    <lineage>
        <taxon>Eukaryota</taxon>
        <taxon>Fungi</taxon>
        <taxon>Dikarya</taxon>
        <taxon>Basidiomycota</taxon>
        <taxon>Agaricomycotina</taxon>
        <taxon>Agaricomycetes</taxon>
        <taxon>Russulales</taxon>
        <taxon>Stereaceae</taxon>
        <taxon>Stereum</taxon>
    </lineage>
</organism>
<dbReference type="EMBL" id="JH687399">
    <property type="protein sequence ID" value="EIM80059.1"/>
    <property type="molecule type" value="Genomic_DNA"/>
</dbReference>